<dbReference type="Proteomes" id="UP000035489">
    <property type="component" value="Unassembled WGS sequence"/>
</dbReference>
<comment type="caution">
    <text evidence="1">The sequence shown here is derived from an EMBL/GenBank/DDBJ whole genome shotgun (WGS) entry which is preliminary data.</text>
</comment>
<proteinExistence type="predicted"/>
<name>A0A0H1R840_9HYPH</name>
<evidence type="ECO:0000313" key="2">
    <source>
        <dbReference type="Proteomes" id="UP000035489"/>
    </source>
</evidence>
<organism evidence="1 2">
    <name type="scientific">Microvirga vignae</name>
    <dbReference type="NCBI Taxonomy" id="1225564"/>
    <lineage>
        <taxon>Bacteria</taxon>
        <taxon>Pseudomonadati</taxon>
        <taxon>Pseudomonadota</taxon>
        <taxon>Alphaproteobacteria</taxon>
        <taxon>Hyphomicrobiales</taxon>
        <taxon>Methylobacteriaceae</taxon>
        <taxon>Microvirga</taxon>
    </lineage>
</organism>
<dbReference type="AlphaFoldDB" id="A0A0H1R840"/>
<sequence>MTGGRGIFKNGAKGLVLLVGPMRMMSISREFPFLTIISNALTGPINSQQNFFRIVCHPTDSTGLAEYVRHTDLVICPYGSNLPAPLRQRALSFCLDL</sequence>
<gene>
    <name evidence="1" type="ORF">AA309_20835</name>
</gene>
<dbReference type="EMBL" id="LCYG01000056">
    <property type="protein sequence ID" value="KLK91308.1"/>
    <property type="molecule type" value="Genomic_DNA"/>
</dbReference>
<accession>A0A0H1R840</accession>
<evidence type="ECO:0000313" key="1">
    <source>
        <dbReference type="EMBL" id="KLK91308.1"/>
    </source>
</evidence>
<reference evidence="1 2" key="1">
    <citation type="submission" date="2015-05" db="EMBL/GenBank/DDBJ databases">
        <title>Draft genome sequence of Microvirga vignae strain BR3299, a novel nitrogen fixing bacteria isolated from Brazil semi-aired region.</title>
        <authorList>
            <person name="Zilli J.E."/>
            <person name="Passos S.R."/>
            <person name="Leite J."/>
            <person name="Baldani J.I."/>
            <person name="Xavier G.R."/>
            <person name="Rumjaneck N.G."/>
            <person name="Simoes-Araujo J.L."/>
        </authorList>
    </citation>
    <scope>NUCLEOTIDE SEQUENCE [LARGE SCALE GENOMIC DNA]</scope>
    <source>
        <strain evidence="1 2">BR3299</strain>
    </source>
</reference>
<keyword evidence="2" id="KW-1185">Reference proteome</keyword>
<protein>
    <submittedName>
        <fullName evidence="1">Uncharacterized protein</fullName>
    </submittedName>
</protein>